<dbReference type="Pfam" id="PF00700">
    <property type="entry name" value="Flagellin_C"/>
    <property type="match status" value="1"/>
</dbReference>
<comment type="subcellular location">
    <subcellularLocation>
        <location evidence="1">Bacterial flagellum</location>
    </subcellularLocation>
</comment>
<dbReference type="InterPro" id="IPR001492">
    <property type="entry name" value="Flagellin"/>
</dbReference>
<accession>A0A4Q4ZCW8</accession>
<keyword evidence="6" id="KW-1185">Reference proteome</keyword>
<evidence type="ECO:0000259" key="4">
    <source>
        <dbReference type="Pfam" id="PF00700"/>
    </source>
</evidence>
<dbReference type="AlphaFoldDB" id="A0A4Q4ZCW8"/>
<evidence type="ECO:0000313" key="5">
    <source>
        <dbReference type="EMBL" id="RYP85024.1"/>
    </source>
</evidence>
<dbReference type="PANTHER" id="PTHR42792">
    <property type="entry name" value="FLAGELLIN"/>
    <property type="match status" value="1"/>
</dbReference>
<dbReference type="Gene3D" id="1.20.1330.10">
    <property type="entry name" value="f41 fragment of flagellin, N-terminal domain"/>
    <property type="match status" value="1"/>
</dbReference>
<dbReference type="OrthoDB" id="9758307at2"/>
<gene>
    <name evidence="5" type="ORF">EKO23_13615</name>
</gene>
<comment type="similarity">
    <text evidence="2">Belongs to the bacterial flagellin family.</text>
</comment>
<evidence type="ECO:0000256" key="1">
    <source>
        <dbReference type="ARBA" id="ARBA00004365"/>
    </source>
</evidence>
<dbReference type="GO" id="GO:0009288">
    <property type="term" value="C:bacterial-type flagellum"/>
    <property type="evidence" value="ECO:0007669"/>
    <property type="project" value="UniProtKB-SubCell"/>
</dbReference>
<dbReference type="GO" id="GO:0005198">
    <property type="term" value="F:structural molecule activity"/>
    <property type="evidence" value="ECO:0007669"/>
    <property type="project" value="InterPro"/>
</dbReference>
<sequence>MRVDVDGPTAFGAAGDTVFDHLDALATALRGGDGPGISAAIDVLETDRETMTTARADAGTRTARLEQAATAAGDAELTLTTRLAEIENTDLPKAMVDLKMQEVAYQSALAATARVMQPSLLDFLR</sequence>
<evidence type="ECO:0000256" key="2">
    <source>
        <dbReference type="ARBA" id="ARBA00005709"/>
    </source>
</evidence>
<protein>
    <recommendedName>
        <fullName evidence="4">Flagellin C-terminal domain-containing protein</fullName>
    </recommendedName>
</protein>
<keyword evidence="3" id="KW-0975">Bacterial flagellum</keyword>
<dbReference type="Proteomes" id="UP000295198">
    <property type="component" value="Unassembled WGS sequence"/>
</dbReference>
<evidence type="ECO:0000256" key="3">
    <source>
        <dbReference type="ARBA" id="ARBA00023143"/>
    </source>
</evidence>
<dbReference type="InterPro" id="IPR046358">
    <property type="entry name" value="Flagellin_C"/>
</dbReference>
<dbReference type="EMBL" id="SDKM01000019">
    <property type="protein sequence ID" value="RYP85024.1"/>
    <property type="molecule type" value="Genomic_DNA"/>
</dbReference>
<dbReference type="SUPFAM" id="SSF64518">
    <property type="entry name" value="Phase 1 flagellin"/>
    <property type="match status" value="1"/>
</dbReference>
<organism evidence="5 6">
    <name type="scientific">Nocardioides guangzhouensis</name>
    <dbReference type="NCBI Taxonomy" id="2497878"/>
    <lineage>
        <taxon>Bacteria</taxon>
        <taxon>Bacillati</taxon>
        <taxon>Actinomycetota</taxon>
        <taxon>Actinomycetes</taxon>
        <taxon>Propionibacteriales</taxon>
        <taxon>Nocardioidaceae</taxon>
        <taxon>Nocardioides</taxon>
    </lineage>
</organism>
<evidence type="ECO:0000313" key="6">
    <source>
        <dbReference type="Proteomes" id="UP000295198"/>
    </source>
</evidence>
<reference evidence="5 6" key="1">
    <citation type="submission" date="2019-01" db="EMBL/GenBank/DDBJ databases">
        <title>Nocardioides guangzhouensis sp. nov., an actinobacterium isolated from soil.</title>
        <authorList>
            <person name="Fu Y."/>
            <person name="Cai Y."/>
            <person name="Lin Z."/>
            <person name="Chen P."/>
        </authorList>
    </citation>
    <scope>NUCLEOTIDE SEQUENCE [LARGE SCALE GENOMIC DNA]</scope>
    <source>
        <strain evidence="5 6">130</strain>
    </source>
</reference>
<feature type="domain" description="Flagellin C-terminal" evidence="4">
    <location>
        <begin position="42"/>
        <end position="124"/>
    </location>
</feature>
<proteinExistence type="inferred from homology"/>
<name>A0A4Q4ZCW8_9ACTN</name>
<dbReference type="PANTHER" id="PTHR42792:SF1">
    <property type="entry name" value="FLAGELLAR HOOK-ASSOCIATED PROTEIN 3"/>
    <property type="match status" value="1"/>
</dbReference>
<comment type="caution">
    <text evidence="5">The sequence shown here is derived from an EMBL/GenBank/DDBJ whole genome shotgun (WGS) entry which is preliminary data.</text>
</comment>